<evidence type="ECO:0000313" key="2">
    <source>
        <dbReference type="Proteomes" id="UP000321412"/>
    </source>
</evidence>
<name>A0A5C6XAT9_9DELT</name>
<protein>
    <submittedName>
        <fullName evidence="1">DUF3108 domain-containing protein</fullName>
    </submittedName>
</protein>
<evidence type="ECO:0000313" key="1">
    <source>
        <dbReference type="EMBL" id="TXD38446.1"/>
    </source>
</evidence>
<dbReference type="AlphaFoldDB" id="A0A5C6XAT9"/>
<gene>
    <name evidence="1" type="ORF">FRC98_06070</name>
</gene>
<dbReference type="EMBL" id="VOSM01000002">
    <property type="protein sequence ID" value="TXD38446.1"/>
    <property type="molecule type" value="Genomic_DNA"/>
</dbReference>
<reference evidence="1 2" key="1">
    <citation type="submission" date="2019-08" db="EMBL/GenBank/DDBJ databases">
        <title>Bradymonadales sp. TMQ4.</title>
        <authorList>
            <person name="Liang Q."/>
        </authorList>
    </citation>
    <scope>NUCLEOTIDE SEQUENCE [LARGE SCALE GENOMIC DNA]</scope>
    <source>
        <strain evidence="1 2">TMQ4</strain>
    </source>
</reference>
<sequence length="326" mass="37466">MNASTHRIHVRLALIALATVALIAWAPRSAEAQRPTKVTPSQRVEQVEQVERAELRASLQEPRVELAAPPAQTRPREFRWQQEELFYSVRVNDAEAMRAGLRTGEVRRHQGRNYVPLSGTAQSRGFFHAVYPLHDRANTYLDPVTMRPLRTEKHFEERGQSRVYNVDYRHPGFEARVERLREDRRLRFRATIPDTTHDMLTWLYELRGQGELELGDTFEFYIYDGWLLSRLDVRVAAREDILTPLGWFHTYRLDFARHIMDAEHGGVDAERGEVAPPSVSLRESSRHTGSLWLSRDANFIPVRVTINTPLGAGEAVLIHYKPGTGA</sequence>
<dbReference type="RefSeq" id="WP_146980387.1">
    <property type="nucleotide sequence ID" value="NZ_VOSM01000002.1"/>
</dbReference>
<keyword evidence="2" id="KW-1185">Reference proteome</keyword>
<dbReference type="InterPro" id="IPR021457">
    <property type="entry name" value="DUF3108"/>
</dbReference>
<dbReference type="OrthoDB" id="5514339at2"/>
<comment type="caution">
    <text evidence="1">The sequence shown here is derived from an EMBL/GenBank/DDBJ whole genome shotgun (WGS) entry which is preliminary data.</text>
</comment>
<dbReference type="Proteomes" id="UP000321412">
    <property type="component" value="Unassembled WGS sequence"/>
</dbReference>
<dbReference type="Pfam" id="PF11306">
    <property type="entry name" value="DUF3108"/>
    <property type="match status" value="1"/>
</dbReference>
<accession>A0A5C6XAT9</accession>
<organism evidence="1 2">
    <name type="scientific">Lujinxingia vulgaris</name>
    <dbReference type="NCBI Taxonomy" id="2600176"/>
    <lineage>
        <taxon>Bacteria</taxon>
        <taxon>Deltaproteobacteria</taxon>
        <taxon>Bradymonadales</taxon>
        <taxon>Lujinxingiaceae</taxon>
        <taxon>Lujinxingia</taxon>
    </lineage>
</organism>
<proteinExistence type="predicted"/>